<evidence type="ECO:0000313" key="3">
    <source>
        <dbReference type="Proteomes" id="UP001206925"/>
    </source>
</evidence>
<dbReference type="InterPro" id="IPR029055">
    <property type="entry name" value="Ntn_hydrolases_N"/>
</dbReference>
<organism evidence="2 3">
    <name type="scientific">Ambrosia artemisiifolia</name>
    <name type="common">Common ragweed</name>
    <dbReference type="NCBI Taxonomy" id="4212"/>
    <lineage>
        <taxon>Eukaryota</taxon>
        <taxon>Viridiplantae</taxon>
        <taxon>Streptophyta</taxon>
        <taxon>Embryophyta</taxon>
        <taxon>Tracheophyta</taxon>
        <taxon>Spermatophyta</taxon>
        <taxon>Magnoliopsida</taxon>
        <taxon>eudicotyledons</taxon>
        <taxon>Gunneridae</taxon>
        <taxon>Pentapetalae</taxon>
        <taxon>asterids</taxon>
        <taxon>campanulids</taxon>
        <taxon>Asterales</taxon>
        <taxon>Asteraceae</taxon>
        <taxon>Asteroideae</taxon>
        <taxon>Heliantheae alliance</taxon>
        <taxon>Heliantheae</taxon>
        <taxon>Ambrosia</taxon>
    </lineage>
</organism>
<name>A0AAD5GXI6_AMBAR</name>
<accession>A0AAD5GXI6</accession>
<keyword evidence="3" id="KW-1185">Reference proteome</keyword>
<feature type="non-terminal residue" evidence="2">
    <location>
        <position position="1"/>
    </location>
</feature>
<evidence type="ECO:0000259" key="1">
    <source>
        <dbReference type="Pfam" id="PF00310"/>
    </source>
</evidence>
<evidence type="ECO:0000313" key="2">
    <source>
        <dbReference type="EMBL" id="KAI7755263.1"/>
    </source>
</evidence>
<comment type="caution">
    <text evidence="2">The sequence shown here is derived from an EMBL/GenBank/DDBJ whole genome shotgun (WGS) entry which is preliminary data.</text>
</comment>
<dbReference type="Pfam" id="PF00310">
    <property type="entry name" value="GATase_2"/>
    <property type="match status" value="1"/>
</dbReference>
<dbReference type="Gene3D" id="3.60.20.10">
    <property type="entry name" value="Glutamine Phosphoribosylpyrophosphate, subunit 1, domain 1"/>
    <property type="match status" value="1"/>
</dbReference>
<reference evidence="2" key="1">
    <citation type="submission" date="2022-06" db="EMBL/GenBank/DDBJ databases">
        <title>Uncovering the hologenomic basis of an extraordinary plant invasion.</title>
        <authorList>
            <person name="Bieker V.C."/>
            <person name="Martin M.D."/>
            <person name="Gilbert T."/>
            <person name="Hodgins K."/>
            <person name="Battlay P."/>
            <person name="Petersen B."/>
            <person name="Wilson J."/>
        </authorList>
    </citation>
    <scope>NUCLEOTIDE SEQUENCE</scope>
    <source>
        <strain evidence="2">AA19_3_7</strain>
        <tissue evidence="2">Leaf</tissue>
    </source>
</reference>
<feature type="domain" description="Glutamine amidotransferase type-2" evidence="1">
    <location>
        <begin position="93"/>
        <end position="127"/>
    </location>
</feature>
<dbReference type="Proteomes" id="UP001206925">
    <property type="component" value="Unassembled WGS sequence"/>
</dbReference>
<dbReference type="AlphaFoldDB" id="A0AAD5GXI6"/>
<proteinExistence type="predicted"/>
<protein>
    <recommendedName>
        <fullName evidence="1">Glutamine amidotransferase type-2 domain-containing protein</fullName>
    </recommendedName>
</protein>
<dbReference type="InterPro" id="IPR017932">
    <property type="entry name" value="GATase_2_dom"/>
</dbReference>
<gene>
    <name evidence="2" type="ORF">M8C21_002408</name>
</gene>
<dbReference type="SUPFAM" id="SSF56235">
    <property type="entry name" value="N-terminal nucleophile aminohydrolases (Ntn hydrolases)"/>
    <property type="match status" value="1"/>
</dbReference>
<dbReference type="EMBL" id="JAMZMK010001319">
    <property type="protein sequence ID" value="KAI7755263.1"/>
    <property type="molecule type" value="Genomic_DNA"/>
</dbReference>
<sequence>QTRPDPNLTKTFPTRQVSGLTRIGVRQSSLLGKKLYGTGLVRGSGLVSGSGIEKLQKLKANGSGRKVVVRAGLSLVPEKPLGLYDPAFDKDSCGVGFVAELSGIGNRKTVTDAIEMLVRMSHRGACG</sequence>
<feature type="non-terminal residue" evidence="2">
    <location>
        <position position="127"/>
    </location>
</feature>